<reference evidence="2 3" key="1">
    <citation type="journal article" date="2019" name="Sci. Rep.">
        <title>Comparative genomics of chytrid fungi reveal insights into the obligate biotrophic and pathogenic lifestyle of Synchytrium endobioticum.</title>
        <authorList>
            <person name="van de Vossenberg B.T.L.H."/>
            <person name="Warris S."/>
            <person name="Nguyen H.D.T."/>
            <person name="van Gent-Pelzer M.P.E."/>
            <person name="Joly D.L."/>
            <person name="van de Geest H.C."/>
            <person name="Bonants P.J.M."/>
            <person name="Smith D.S."/>
            <person name="Levesque C.A."/>
            <person name="van der Lee T.A.J."/>
        </authorList>
    </citation>
    <scope>NUCLEOTIDE SEQUENCE [LARGE SCALE GENOMIC DNA]</scope>
    <source>
        <strain evidence="2 3">MB42</strain>
    </source>
</reference>
<accession>A0A507DMV6</accession>
<feature type="signal peptide" evidence="1">
    <location>
        <begin position="1"/>
        <end position="21"/>
    </location>
</feature>
<gene>
    <name evidence="2" type="ORF">SeMB42_g01566</name>
</gene>
<dbReference type="EMBL" id="QEAN01000041">
    <property type="protein sequence ID" value="TPX52220.1"/>
    <property type="molecule type" value="Genomic_DNA"/>
</dbReference>
<dbReference type="AlphaFoldDB" id="A0A507DMV6"/>
<sequence length="118" mass="13122">MVRPGMPTLFALLCLVAYTAGALEDPWNSRSGGTWRAYCNDQQMPPKQHYGHTRFCCFGKNITSMLSYGKLTYEFHEASDPQDPSTAMCLITGTAKNKFRSCCKERFGSGASFRGYPG</sequence>
<proteinExistence type="predicted"/>
<evidence type="ECO:0000313" key="3">
    <source>
        <dbReference type="Proteomes" id="UP000317494"/>
    </source>
</evidence>
<keyword evidence="3" id="KW-1185">Reference proteome</keyword>
<protein>
    <submittedName>
        <fullName evidence="2">Uncharacterized protein</fullName>
    </submittedName>
</protein>
<dbReference type="Proteomes" id="UP000317494">
    <property type="component" value="Unassembled WGS sequence"/>
</dbReference>
<dbReference type="VEuPathDB" id="FungiDB:SeMB42_g01566"/>
<organism evidence="2 3">
    <name type="scientific">Synchytrium endobioticum</name>
    <dbReference type="NCBI Taxonomy" id="286115"/>
    <lineage>
        <taxon>Eukaryota</taxon>
        <taxon>Fungi</taxon>
        <taxon>Fungi incertae sedis</taxon>
        <taxon>Chytridiomycota</taxon>
        <taxon>Chytridiomycota incertae sedis</taxon>
        <taxon>Chytridiomycetes</taxon>
        <taxon>Synchytriales</taxon>
        <taxon>Synchytriaceae</taxon>
        <taxon>Synchytrium</taxon>
    </lineage>
</organism>
<evidence type="ECO:0000256" key="1">
    <source>
        <dbReference type="SAM" id="SignalP"/>
    </source>
</evidence>
<feature type="chain" id="PRO_5021338524" evidence="1">
    <location>
        <begin position="22"/>
        <end position="118"/>
    </location>
</feature>
<keyword evidence="1" id="KW-0732">Signal</keyword>
<evidence type="ECO:0000313" key="2">
    <source>
        <dbReference type="EMBL" id="TPX52220.1"/>
    </source>
</evidence>
<name>A0A507DMV6_9FUNG</name>
<comment type="caution">
    <text evidence="2">The sequence shown here is derived from an EMBL/GenBank/DDBJ whole genome shotgun (WGS) entry which is preliminary data.</text>
</comment>